<dbReference type="Proteomes" id="UP000805704">
    <property type="component" value="Chromosome 16"/>
</dbReference>
<feature type="non-terminal residue" evidence="1">
    <location>
        <position position="110"/>
    </location>
</feature>
<evidence type="ECO:0000313" key="1">
    <source>
        <dbReference type="EMBL" id="KAG8009808.1"/>
    </source>
</evidence>
<protein>
    <submittedName>
        <fullName evidence="1">Uncharacterized protein</fullName>
    </submittedName>
</protein>
<evidence type="ECO:0000313" key="2">
    <source>
        <dbReference type="Proteomes" id="UP000805704"/>
    </source>
</evidence>
<accession>A0ACB7F799</accession>
<name>A0ACB7F799_NIBAL</name>
<dbReference type="EMBL" id="CM024804">
    <property type="protein sequence ID" value="KAG8009808.1"/>
    <property type="molecule type" value="Genomic_DNA"/>
</dbReference>
<keyword evidence="2" id="KW-1185">Reference proteome</keyword>
<sequence>MQRIFSLASCRELGGLAACSPGLCRWKSGLTRSKQPPVVHQQWAGVCVRPARPFTGEQGRKLCRARFVFAGQEHRLFGLQPGDSDPPKSSDDLPFVAVVGVTKPITWLWC</sequence>
<proteinExistence type="predicted"/>
<reference evidence="1" key="1">
    <citation type="submission" date="2020-04" db="EMBL/GenBank/DDBJ databases">
        <title>A chromosome-scale assembly and high-density genetic map of the yellow drum (Nibea albiflora) genome.</title>
        <authorList>
            <person name="Xu D."/>
            <person name="Zhang W."/>
            <person name="Chen R."/>
            <person name="Tan P."/>
            <person name="Wang L."/>
            <person name="Song H."/>
            <person name="Tian L."/>
            <person name="Zhu Q."/>
            <person name="Wang B."/>
        </authorList>
    </citation>
    <scope>NUCLEOTIDE SEQUENCE</scope>
    <source>
        <strain evidence="1">ZJHYS-2018</strain>
    </source>
</reference>
<organism evidence="1 2">
    <name type="scientific">Nibea albiflora</name>
    <name type="common">Yellow drum</name>
    <name type="synonym">Corvina albiflora</name>
    <dbReference type="NCBI Taxonomy" id="240163"/>
    <lineage>
        <taxon>Eukaryota</taxon>
        <taxon>Metazoa</taxon>
        <taxon>Chordata</taxon>
        <taxon>Craniata</taxon>
        <taxon>Vertebrata</taxon>
        <taxon>Euteleostomi</taxon>
        <taxon>Actinopterygii</taxon>
        <taxon>Neopterygii</taxon>
        <taxon>Teleostei</taxon>
        <taxon>Neoteleostei</taxon>
        <taxon>Acanthomorphata</taxon>
        <taxon>Eupercaria</taxon>
        <taxon>Sciaenidae</taxon>
        <taxon>Nibea</taxon>
    </lineage>
</organism>
<comment type="caution">
    <text evidence="1">The sequence shown here is derived from an EMBL/GenBank/DDBJ whole genome shotgun (WGS) entry which is preliminary data.</text>
</comment>
<gene>
    <name evidence="1" type="ORF">GBF38_013847</name>
</gene>